<dbReference type="VEuPathDB" id="VectorBase:ACON2_035516"/>
<dbReference type="PANTHER" id="PTHR10252">
    <property type="entry name" value="HISTONE-LIKE TRANSCRIPTION FACTOR CCAAT-RELATED"/>
    <property type="match status" value="1"/>
</dbReference>
<feature type="compositionally biased region" description="Polar residues" evidence="3">
    <location>
        <begin position="425"/>
        <end position="435"/>
    </location>
</feature>
<feature type="region of interest" description="Disordered" evidence="3">
    <location>
        <begin position="424"/>
        <end position="450"/>
    </location>
</feature>
<evidence type="ECO:0000256" key="3">
    <source>
        <dbReference type="SAM" id="MobiDB-lite"/>
    </source>
</evidence>
<dbReference type="InterPro" id="IPR050568">
    <property type="entry name" value="Transcr_DNA_Rep_Reg"/>
</dbReference>
<organism evidence="5">
    <name type="scientific">Anopheles coluzzii</name>
    <name type="common">African malaria mosquito</name>
    <dbReference type="NCBI Taxonomy" id="1518534"/>
    <lineage>
        <taxon>Eukaryota</taxon>
        <taxon>Metazoa</taxon>
        <taxon>Ecdysozoa</taxon>
        <taxon>Arthropoda</taxon>
        <taxon>Hexapoda</taxon>
        <taxon>Insecta</taxon>
        <taxon>Pterygota</taxon>
        <taxon>Neoptera</taxon>
        <taxon>Endopterygota</taxon>
        <taxon>Diptera</taxon>
        <taxon>Nematocera</taxon>
        <taxon>Culicoidea</taxon>
        <taxon>Culicidae</taxon>
        <taxon>Anophelinae</taxon>
        <taxon>Anopheles</taxon>
    </lineage>
</organism>
<dbReference type="GO" id="GO:0017054">
    <property type="term" value="C:negative cofactor 2 complex"/>
    <property type="evidence" value="ECO:0007669"/>
    <property type="project" value="TreeGrafter"/>
</dbReference>
<feature type="region of interest" description="Disordered" evidence="3">
    <location>
        <begin position="297"/>
        <end position="316"/>
    </location>
</feature>
<dbReference type="InterPro" id="IPR009072">
    <property type="entry name" value="Histone-fold"/>
</dbReference>
<dbReference type="PANTHER" id="PTHR10252:SF5">
    <property type="entry name" value="DR1-ASSOCIATED COREPRESSOR"/>
    <property type="match status" value="1"/>
</dbReference>
<feature type="compositionally biased region" description="Low complexity" evidence="3">
    <location>
        <begin position="229"/>
        <end position="247"/>
    </location>
</feature>
<evidence type="ECO:0000256" key="1">
    <source>
        <dbReference type="ARBA" id="ARBA00004123"/>
    </source>
</evidence>
<name>A0A8W7P960_ANOCL</name>
<protein>
    <recommendedName>
        <fullName evidence="4">Transcription factor CBF/NF-Y/archaeal histone domain-containing protein</fullName>
    </recommendedName>
</protein>
<feature type="region of interest" description="Disordered" evidence="3">
    <location>
        <begin position="466"/>
        <end position="501"/>
    </location>
</feature>
<dbReference type="Proteomes" id="UP000075882">
    <property type="component" value="Unassembled WGS sequence"/>
</dbReference>
<dbReference type="AlphaFoldDB" id="A0A8W7P960"/>
<comment type="subcellular location">
    <subcellularLocation>
        <location evidence="1">Nucleus</location>
    </subcellularLocation>
</comment>
<feature type="region of interest" description="Disordered" evidence="3">
    <location>
        <begin position="323"/>
        <end position="344"/>
    </location>
</feature>
<feature type="compositionally biased region" description="Basic residues" evidence="3">
    <location>
        <begin position="297"/>
        <end position="309"/>
    </location>
</feature>
<sequence length="546" mass="57667">LKTVIAGDIYAACQTDIFGQHFASCKDCVCASKNAKNFKALTSKSKCFVLVLPFHAEQQNTRRLDRHGLNRAVTSSSVRQGRKDRKLLVCVLAKVARNRRKIDKPKSPTRRTGDKPFRAWCVGSLACSLRRRKCRGVTINFVIERCLRKRKSTMHAFRRTLELFVESLLTKTLKITNARNAKTLSPSHMKQCIISESRFDFLRDLVKNIPDMGINEELSGSEAGYGNEGTSPASTSTSSSSASYSNGGAAAATASASASLIAGHHHHLPYEMVHPTSLQRSESYTPATASISLLPQHHHHNSQPSHGKRGLSQGGSLNFYKEIPLEGKESPPPPKLNRLNSAPAGGAPITPLPFKIDILPNLPAGNATTVSSPVSKPVSTHQPSSGAITPQITYNFERLAAAAPSAPSLEPVIKLDYSNLRLPATSASPHGSRSTGPVPVPSSSSSSSLQPTIKIDLSSLATGGTTALSSADGGGGGSRTPKKLTETGAGGAGGSKQYASPTTSTATLAANSAAVQSPVASALTAPPLFSALSSTIPGMDEDYDDI</sequence>
<feature type="domain" description="Transcription factor CBF/NF-Y/archaeal histone" evidence="4">
    <location>
        <begin position="159"/>
        <end position="193"/>
    </location>
</feature>
<keyword evidence="2" id="KW-0539">Nucleus</keyword>
<dbReference type="GO" id="GO:0016251">
    <property type="term" value="F:RNA polymerase II general transcription initiation factor activity"/>
    <property type="evidence" value="ECO:0007669"/>
    <property type="project" value="TreeGrafter"/>
</dbReference>
<dbReference type="SUPFAM" id="SSF47113">
    <property type="entry name" value="Histone-fold"/>
    <property type="match status" value="1"/>
</dbReference>
<dbReference type="GO" id="GO:0001046">
    <property type="term" value="F:core promoter sequence-specific DNA binding"/>
    <property type="evidence" value="ECO:0007669"/>
    <property type="project" value="TreeGrafter"/>
</dbReference>
<dbReference type="Pfam" id="PF00808">
    <property type="entry name" value="CBFD_NFYB_HMF"/>
    <property type="match status" value="1"/>
</dbReference>
<evidence type="ECO:0000259" key="4">
    <source>
        <dbReference type="Pfam" id="PF00808"/>
    </source>
</evidence>
<dbReference type="GO" id="GO:0046982">
    <property type="term" value="F:protein heterodimerization activity"/>
    <property type="evidence" value="ECO:0007669"/>
    <property type="project" value="InterPro"/>
</dbReference>
<dbReference type="EnsemblMetazoa" id="ACOM027414-RA">
    <property type="protein sequence ID" value="ACOM027414-PA.1"/>
    <property type="gene ID" value="ACOM027414"/>
</dbReference>
<evidence type="ECO:0000256" key="2">
    <source>
        <dbReference type="ARBA" id="ARBA00023242"/>
    </source>
</evidence>
<dbReference type="InterPro" id="IPR003958">
    <property type="entry name" value="CBFA_NFYB_domain"/>
</dbReference>
<feature type="region of interest" description="Disordered" evidence="3">
    <location>
        <begin position="219"/>
        <end position="247"/>
    </location>
</feature>
<accession>A0A8W7P960</accession>
<evidence type="ECO:0000313" key="5">
    <source>
        <dbReference type="EnsemblMetazoa" id="ACOM027414-PA.1"/>
    </source>
</evidence>
<reference evidence="5" key="1">
    <citation type="submission" date="2022-08" db="UniProtKB">
        <authorList>
            <consortium name="EnsemblMetazoa"/>
        </authorList>
    </citation>
    <scope>IDENTIFICATION</scope>
</reference>
<dbReference type="Gene3D" id="1.10.20.10">
    <property type="entry name" value="Histone, subunit A"/>
    <property type="match status" value="1"/>
</dbReference>
<proteinExistence type="predicted"/>